<dbReference type="OrthoDB" id="7799987at2759"/>
<dbReference type="PANTHER" id="PTHR42643">
    <property type="entry name" value="IONOTROPIC RECEPTOR 20A-RELATED"/>
    <property type="match status" value="1"/>
</dbReference>
<feature type="transmembrane region" description="Helical" evidence="8">
    <location>
        <begin position="395"/>
        <end position="421"/>
    </location>
</feature>
<keyword evidence="11" id="KW-1185">Reference proteome</keyword>
<dbReference type="PANTHER" id="PTHR42643:SF24">
    <property type="entry name" value="IONOTROPIC RECEPTOR 60A"/>
    <property type="match status" value="1"/>
</dbReference>
<keyword evidence="4 8" id="KW-1133">Transmembrane helix</keyword>
<sequence>MHLYSIKLKILIFVVLLEVTRQAETSNTMLEVKDDSIKWVNLAERLVAMMLNSDVAQTKSPIHVLIFMMVNKETSSDFDGMAKAFSKASKERITFVFEILQFFPTKTMEYNRINIDMPFEFVILLMHSRITGYSYFINLNFHQIFPDKSLKLFLVMIGTQDVNMVFREWSTLILMGYFNVYVILYTHGKAYLILRTHLIRDKYKMKQSQDLKYLTIQKLSNNLRFEEIQAIYYDSYPLSYYRNGKIIGIEGLMIEEYSKKFKVPYKIINKHPEILSYQEASQYLLHAIADICLSTNINLFGRNYDRVLLNEMDGLCILTPRNIPISSYDNIALPLDSMSLIMSFVSTVSVIVSWKVISVYTANERSLKSVIVAVLEMIFNIGASGIEQITKKEVILLYSFIFSSLILILFYESLVLAFMFVSPAWRSAYDLAELNDSGAKFFTFYTRDIAIRSSIPFIREELIKNSVDLSRMKDLTVPKHFDENLVYLVSCKYADSFVSSTKNFHLNRRIFDKIKTTEMFQSYPIRKGYLFADEFKRFVESLIESGIYKYWLKESIQKSMFKSQQVKDESENQVLMEFPLILLFVGCILAFVVFLYENVIWRCMNARINQIEPIEDKLENQTARKKINLTMWMNKFIYKKTLDIPKYNPINQKRETIKSRESISGGYFVIKKIRKIRKAKQFRQIVHVRPCQENQ</sequence>
<evidence type="ECO:0000256" key="4">
    <source>
        <dbReference type="ARBA" id="ARBA00022989"/>
    </source>
</evidence>
<reference evidence="10" key="1">
    <citation type="submission" date="2022-01" db="EMBL/GenBank/DDBJ databases">
        <authorList>
            <person name="King R."/>
        </authorList>
    </citation>
    <scope>NUCLEOTIDE SEQUENCE</scope>
</reference>
<evidence type="ECO:0000313" key="10">
    <source>
        <dbReference type="EMBL" id="CAG9803518.1"/>
    </source>
</evidence>
<reference evidence="10" key="2">
    <citation type="submission" date="2022-10" db="EMBL/GenBank/DDBJ databases">
        <authorList>
            <consortium name="ENA_rothamsted_submissions"/>
            <consortium name="culmorum"/>
            <person name="King R."/>
        </authorList>
    </citation>
    <scope>NUCLEOTIDE SEQUENCE</scope>
</reference>
<evidence type="ECO:0000256" key="1">
    <source>
        <dbReference type="ARBA" id="ARBA00004651"/>
    </source>
</evidence>
<keyword evidence="7" id="KW-0325">Glycoprotein</keyword>
<evidence type="ECO:0000256" key="5">
    <source>
        <dbReference type="ARBA" id="ARBA00023136"/>
    </source>
</evidence>
<evidence type="ECO:0000256" key="7">
    <source>
        <dbReference type="ARBA" id="ARBA00023180"/>
    </source>
</evidence>
<dbReference type="GO" id="GO:0005886">
    <property type="term" value="C:plasma membrane"/>
    <property type="evidence" value="ECO:0007669"/>
    <property type="project" value="UniProtKB-SubCell"/>
</dbReference>
<keyword evidence="6" id="KW-0675">Receptor</keyword>
<feature type="transmembrane region" description="Helical" evidence="8">
    <location>
        <begin position="578"/>
        <end position="596"/>
    </location>
</feature>
<evidence type="ECO:0000256" key="3">
    <source>
        <dbReference type="ARBA" id="ARBA00022692"/>
    </source>
</evidence>
<evidence type="ECO:0000256" key="8">
    <source>
        <dbReference type="SAM" id="Phobius"/>
    </source>
</evidence>
<evidence type="ECO:0008006" key="12">
    <source>
        <dbReference type="Google" id="ProtNLM"/>
    </source>
</evidence>
<comment type="subcellular location">
    <subcellularLocation>
        <location evidence="1">Cell membrane</location>
        <topology evidence="1">Multi-pass membrane protein</topology>
    </subcellularLocation>
</comment>
<dbReference type="Proteomes" id="UP001153620">
    <property type="component" value="Chromosome 2"/>
</dbReference>
<feature type="chain" id="PRO_5040270253" description="Ionotropic receptor" evidence="9">
    <location>
        <begin position="26"/>
        <end position="695"/>
    </location>
</feature>
<accession>A0A9N9WRY1</accession>
<keyword evidence="5 8" id="KW-0472">Membrane</keyword>
<keyword evidence="2" id="KW-1003">Cell membrane</keyword>
<evidence type="ECO:0000256" key="2">
    <source>
        <dbReference type="ARBA" id="ARBA00022475"/>
    </source>
</evidence>
<dbReference type="AlphaFoldDB" id="A0A9N9WRY1"/>
<organism evidence="10 11">
    <name type="scientific">Chironomus riparius</name>
    <dbReference type="NCBI Taxonomy" id="315576"/>
    <lineage>
        <taxon>Eukaryota</taxon>
        <taxon>Metazoa</taxon>
        <taxon>Ecdysozoa</taxon>
        <taxon>Arthropoda</taxon>
        <taxon>Hexapoda</taxon>
        <taxon>Insecta</taxon>
        <taxon>Pterygota</taxon>
        <taxon>Neoptera</taxon>
        <taxon>Endopterygota</taxon>
        <taxon>Diptera</taxon>
        <taxon>Nematocera</taxon>
        <taxon>Chironomoidea</taxon>
        <taxon>Chironomidae</taxon>
        <taxon>Chironominae</taxon>
        <taxon>Chironomus</taxon>
    </lineage>
</organism>
<name>A0A9N9WRY1_9DIPT</name>
<gene>
    <name evidence="10" type="ORF">CHIRRI_LOCUS6418</name>
</gene>
<evidence type="ECO:0000313" key="11">
    <source>
        <dbReference type="Proteomes" id="UP001153620"/>
    </source>
</evidence>
<dbReference type="EMBL" id="OU895878">
    <property type="protein sequence ID" value="CAG9803518.1"/>
    <property type="molecule type" value="Genomic_DNA"/>
</dbReference>
<evidence type="ECO:0000256" key="9">
    <source>
        <dbReference type="SAM" id="SignalP"/>
    </source>
</evidence>
<feature type="signal peptide" evidence="9">
    <location>
        <begin position="1"/>
        <end position="25"/>
    </location>
</feature>
<keyword evidence="9" id="KW-0732">Signal</keyword>
<dbReference type="InterPro" id="IPR052192">
    <property type="entry name" value="Insect_Ionotropic_Sensory_Rcpt"/>
</dbReference>
<keyword evidence="3 8" id="KW-0812">Transmembrane</keyword>
<evidence type="ECO:0000256" key="6">
    <source>
        <dbReference type="ARBA" id="ARBA00023170"/>
    </source>
</evidence>
<feature type="transmembrane region" description="Helical" evidence="8">
    <location>
        <begin position="169"/>
        <end position="194"/>
    </location>
</feature>
<proteinExistence type="predicted"/>
<protein>
    <recommendedName>
        <fullName evidence="12">Ionotropic receptor</fullName>
    </recommendedName>
</protein>